<dbReference type="AlphaFoldDB" id="A0A022PTU2"/>
<evidence type="ECO:0000256" key="1">
    <source>
        <dbReference type="ARBA" id="ARBA00022741"/>
    </source>
</evidence>
<organism evidence="4 5">
    <name type="scientific">Erythranthe guttata</name>
    <name type="common">Yellow monkey flower</name>
    <name type="synonym">Mimulus guttatus</name>
    <dbReference type="NCBI Taxonomy" id="4155"/>
    <lineage>
        <taxon>Eukaryota</taxon>
        <taxon>Viridiplantae</taxon>
        <taxon>Streptophyta</taxon>
        <taxon>Embryophyta</taxon>
        <taxon>Tracheophyta</taxon>
        <taxon>Spermatophyta</taxon>
        <taxon>Magnoliopsida</taxon>
        <taxon>eudicotyledons</taxon>
        <taxon>Gunneridae</taxon>
        <taxon>Pentapetalae</taxon>
        <taxon>asterids</taxon>
        <taxon>lamiids</taxon>
        <taxon>Lamiales</taxon>
        <taxon>Phrymaceae</taxon>
        <taxon>Erythranthe</taxon>
    </lineage>
</organism>
<dbReference type="STRING" id="4155.A0A022PTU2"/>
<dbReference type="GO" id="GO:0005524">
    <property type="term" value="F:ATP binding"/>
    <property type="evidence" value="ECO:0007669"/>
    <property type="project" value="UniProtKB-KW"/>
</dbReference>
<dbReference type="eggNOG" id="KOG0737">
    <property type="taxonomic scope" value="Eukaryota"/>
</dbReference>
<reference evidence="4 5" key="1">
    <citation type="journal article" date="2013" name="Proc. Natl. Acad. Sci. U.S.A.">
        <title>Fine-scale variation in meiotic recombination in Mimulus inferred from population shotgun sequencing.</title>
        <authorList>
            <person name="Hellsten U."/>
            <person name="Wright K.M."/>
            <person name="Jenkins J."/>
            <person name="Shu S."/>
            <person name="Yuan Y."/>
            <person name="Wessler S.R."/>
            <person name="Schmutz J."/>
            <person name="Willis J.H."/>
            <person name="Rokhsar D.S."/>
        </authorList>
    </citation>
    <scope>NUCLEOTIDE SEQUENCE [LARGE SCALE GENOMIC DNA]</scope>
    <source>
        <strain evidence="5">cv. DUN x IM62</strain>
    </source>
</reference>
<dbReference type="Proteomes" id="UP000030748">
    <property type="component" value="Unassembled WGS sequence"/>
</dbReference>
<gene>
    <name evidence="4" type="ORF">MIMGU_mgv1a0257532mg</name>
</gene>
<name>A0A022PTU2_ERYGU</name>
<proteinExistence type="predicted"/>
<evidence type="ECO:0000256" key="2">
    <source>
        <dbReference type="ARBA" id="ARBA00022840"/>
    </source>
</evidence>
<accession>A0A022PTU2</accession>
<dbReference type="PANTHER" id="PTHR45644">
    <property type="entry name" value="AAA ATPASE, PUTATIVE (AFU_ORTHOLOGUE AFUA_2G12920)-RELATED-RELATED"/>
    <property type="match status" value="1"/>
</dbReference>
<evidence type="ECO:0000256" key="3">
    <source>
        <dbReference type="SAM" id="MobiDB-lite"/>
    </source>
</evidence>
<feature type="non-terminal residue" evidence="4">
    <location>
        <position position="456"/>
    </location>
</feature>
<feature type="compositionally biased region" description="Acidic residues" evidence="3">
    <location>
        <begin position="208"/>
        <end position="221"/>
    </location>
</feature>
<keyword evidence="5" id="KW-1185">Reference proteome</keyword>
<dbReference type="EMBL" id="KI632363">
    <property type="protein sequence ID" value="EYU17670.1"/>
    <property type="molecule type" value="Genomic_DNA"/>
</dbReference>
<keyword evidence="2" id="KW-0067">ATP-binding</keyword>
<protein>
    <submittedName>
        <fullName evidence="4">Uncharacterized protein</fullName>
    </submittedName>
</protein>
<sequence>MDYLLDYYFCCFKIYGRDFSVDKLKRDVLDNSRRSCIVRSFVSDQDRTVKVETDQSPCVPDNEKKKSPFLTRGEIFREEFLKRVVPWEEITESLDTFPYYINEHDCSRLLECMASHLKHDKLTRDHGGRLTTSSWRILLKSLPGTGLCRDKLVRALARELQVPLMVLDSSNLPPYNLSRDYSESDDEDTESDSEFEDESNSCCHHEDDSTDVSDDDEDEDDSRNSIETCKKCGSGESEQPKCLLKKGDRVKYDGPNFPIEGSNRILSTGQRGEVHEVNGDKVSVIFYTIGLTKNEEAEKDEESSKTAVQVWLDVNTQVLKSEQPLIVYFPDYFMWLPRTYVWETREKFISKVKDMFGQLNGRVVLICGEDKWDGIRRESKQLNASLKRLIGELKATRRSIGYDAYKLFNNIVYMGKPEEQDLLDTFFEQIEKDWRTVISTKNLSEMHKVHIVLFCS</sequence>
<keyword evidence="1" id="KW-0547">Nucleotide-binding</keyword>
<evidence type="ECO:0000313" key="4">
    <source>
        <dbReference type="EMBL" id="EYU17670.1"/>
    </source>
</evidence>
<dbReference type="PANTHER" id="PTHR45644:SF56">
    <property type="entry name" value="AAA ATPASE, PUTATIVE (AFU_ORTHOLOGUE AFUA_2G12920)-RELATED"/>
    <property type="match status" value="1"/>
</dbReference>
<dbReference type="InterPro" id="IPR051701">
    <property type="entry name" value="Mito_OM_Translocase_MSP1"/>
</dbReference>
<evidence type="ECO:0000313" key="5">
    <source>
        <dbReference type="Proteomes" id="UP000030748"/>
    </source>
</evidence>
<feature type="compositionally biased region" description="Acidic residues" evidence="3">
    <location>
        <begin position="183"/>
        <end position="199"/>
    </location>
</feature>
<feature type="region of interest" description="Disordered" evidence="3">
    <location>
        <begin position="175"/>
        <end position="239"/>
    </location>
</feature>